<keyword evidence="3" id="KW-1185">Reference proteome</keyword>
<feature type="region of interest" description="Disordered" evidence="1">
    <location>
        <begin position="317"/>
        <end position="344"/>
    </location>
</feature>
<protein>
    <submittedName>
        <fullName evidence="2">Uncharacterized protein</fullName>
    </submittedName>
</protein>
<dbReference type="STRING" id="1835702.A0A1F5LV33"/>
<evidence type="ECO:0000313" key="2">
    <source>
        <dbReference type="EMBL" id="OGE57024.1"/>
    </source>
</evidence>
<comment type="caution">
    <text evidence="2">The sequence shown here is derived from an EMBL/GenBank/DDBJ whole genome shotgun (WGS) entry which is preliminary data.</text>
</comment>
<organism evidence="2 3">
    <name type="scientific">Penicillium arizonense</name>
    <dbReference type="NCBI Taxonomy" id="1835702"/>
    <lineage>
        <taxon>Eukaryota</taxon>
        <taxon>Fungi</taxon>
        <taxon>Dikarya</taxon>
        <taxon>Ascomycota</taxon>
        <taxon>Pezizomycotina</taxon>
        <taxon>Eurotiomycetes</taxon>
        <taxon>Eurotiomycetidae</taxon>
        <taxon>Eurotiales</taxon>
        <taxon>Aspergillaceae</taxon>
        <taxon>Penicillium</taxon>
    </lineage>
</organism>
<reference evidence="2 3" key="1">
    <citation type="journal article" date="2016" name="Sci. Rep.">
        <title>Penicillium arizonense, a new, genome sequenced fungal species, reveals a high chemical diversity in secreted metabolites.</title>
        <authorList>
            <person name="Grijseels S."/>
            <person name="Nielsen J.C."/>
            <person name="Randelovic M."/>
            <person name="Nielsen J."/>
            <person name="Nielsen K.F."/>
            <person name="Workman M."/>
            <person name="Frisvad J.C."/>
        </authorList>
    </citation>
    <scope>NUCLEOTIDE SEQUENCE [LARGE SCALE GENOMIC DNA]</scope>
    <source>
        <strain evidence="2 3">CBS 141311</strain>
    </source>
</reference>
<accession>A0A1F5LV33</accession>
<feature type="region of interest" description="Disordered" evidence="1">
    <location>
        <begin position="360"/>
        <end position="408"/>
    </location>
</feature>
<dbReference type="RefSeq" id="XP_022492451.1">
    <property type="nucleotide sequence ID" value="XM_022627832.1"/>
</dbReference>
<dbReference type="OrthoDB" id="5427699at2759"/>
<evidence type="ECO:0000256" key="1">
    <source>
        <dbReference type="SAM" id="MobiDB-lite"/>
    </source>
</evidence>
<dbReference type="EMBL" id="LXJU01000002">
    <property type="protein sequence ID" value="OGE57024.1"/>
    <property type="molecule type" value="Genomic_DNA"/>
</dbReference>
<feature type="region of interest" description="Disordered" evidence="1">
    <location>
        <begin position="280"/>
        <end position="304"/>
    </location>
</feature>
<name>A0A1F5LV33_PENAI</name>
<feature type="region of interest" description="Disordered" evidence="1">
    <location>
        <begin position="162"/>
        <end position="183"/>
    </location>
</feature>
<dbReference type="Proteomes" id="UP000177622">
    <property type="component" value="Unassembled WGS sequence"/>
</dbReference>
<dbReference type="GeneID" id="34572566"/>
<proteinExistence type="predicted"/>
<dbReference type="AlphaFoldDB" id="A0A1F5LV33"/>
<gene>
    <name evidence="2" type="ORF">PENARI_c002G10203</name>
</gene>
<evidence type="ECO:0000313" key="3">
    <source>
        <dbReference type="Proteomes" id="UP000177622"/>
    </source>
</evidence>
<sequence>MKSTKLPDGHGYLYKEVRFSPTQTPIRRTKSVSATIPTLNGQAARSVQGTPFAMETAYIDQSRALLQSQRVHFESERSLFAQERRLWDKERELLRSKIAELESSLRSQGHKTNELGPDAARLVLGVSQLNGNNFTAQVWEGSSPGSRPTRVFHDHSPDQSHLLPISEGNGMNPPSLDRALSAQSQVDVPRLPVPIEKLDSTLDGITLKSTALPPEVVARVITPPSPSPLVTSPGTAPSTAVRPGMEHRNSLKLKLSELGRPNENLLRDAGHTPMAIIEVDESRQSTKEGSPLEVPLENEEDPVAPVATNVQQPAENKMSYFPDVPDDPALKGPLGLTNEEEHDSSFLNELDRKLLDQAKNILGNSGESADPNETDPELPNQNENEPEFKFKKSTNFGTAFGMSNVGQI</sequence>
<feature type="region of interest" description="Disordered" evidence="1">
    <location>
        <begin position="223"/>
        <end position="246"/>
    </location>
</feature>